<keyword evidence="2" id="KW-1185">Reference proteome</keyword>
<dbReference type="EMBL" id="JADYXP020000001">
    <property type="protein sequence ID" value="KAL0134464.1"/>
    <property type="molecule type" value="Genomic_DNA"/>
</dbReference>
<comment type="caution">
    <text evidence="1">The sequence shown here is derived from an EMBL/GenBank/DDBJ whole genome shotgun (WGS) entry which is preliminary data.</text>
</comment>
<organism evidence="1 2">
    <name type="scientific">Cardiocondyla obscurior</name>
    <dbReference type="NCBI Taxonomy" id="286306"/>
    <lineage>
        <taxon>Eukaryota</taxon>
        <taxon>Metazoa</taxon>
        <taxon>Ecdysozoa</taxon>
        <taxon>Arthropoda</taxon>
        <taxon>Hexapoda</taxon>
        <taxon>Insecta</taxon>
        <taxon>Pterygota</taxon>
        <taxon>Neoptera</taxon>
        <taxon>Endopterygota</taxon>
        <taxon>Hymenoptera</taxon>
        <taxon>Apocrita</taxon>
        <taxon>Aculeata</taxon>
        <taxon>Formicoidea</taxon>
        <taxon>Formicidae</taxon>
        <taxon>Myrmicinae</taxon>
        <taxon>Cardiocondyla</taxon>
    </lineage>
</organism>
<dbReference type="AlphaFoldDB" id="A0AAW2H4G9"/>
<accession>A0AAW2H4G9</accession>
<gene>
    <name evidence="1" type="ORF">PUN28_001329</name>
</gene>
<protein>
    <submittedName>
        <fullName evidence="1">Uncharacterized protein</fullName>
    </submittedName>
</protein>
<evidence type="ECO:0000313" key="1">
    <source>
        <dbReference type="EMBL" id="KAL0134464.1"/>
    </source>
</evidence>
<dbReference type="Proteomes" id="UP001430953">
    <property type="component" value="Unassembled WGS sequence"/>
</dbReference>
<sequence>MDSLPGESCSNFIYYTRKEIFLIMQDYLNDEFDNQIMYLEEEISKQNNCFFRIHTDAKLYMFYFFSMLLVKWQEAQKNIDYFLKKNEEWLKITVSFPTPAKKLDIHGRDDCNFYDDPDLCDERSKRRKIELAPNCTR</sequence>
<name>A0AAW2H4G9_9HYME</name>
<proteinExistence type="predicted"/>
<reference evidence="1 2" key="1">
    <citation type="submission" date="2023-03" db="EMBL/GenBank/DDBJ databases">
        <title>High recombination rates correlate with genetic variation in Cardiocondyla obscurior ants.</title>
        <authorList>
            <person name="Errbii M."/>
        </authorList>
    </citation>
    <scope>NUCLEOTIDE SEQUENCE [LARGE SCALE GENOMIC DNA]</scope>
    <source>
        <strain evidence="1">Alpha-2009</strain>
        <tissue evidence="1">Whole body</tissue>
    </source>
</reference>
<evidence type="ECO:0000313" key="2">
    <source>
        <dbReference type="Proteomes" id="UP001430953"/>
    </source>
</evidence>